<protein>
    <submittedName>
        <fullName evidence="1">Uncharacterized protein</fullName>
    </submittedName>
</protein>
<reference evidence="1" key="1">
    <citation type="submission" date="2019-12" db="EMBL/GenBank/DDBJ databases">
        <title>Genome sequencing and annotation of Brassica cretica.</title>
        <authorList>
            <person name="Studholme D.J."/>
            <person name="Sarris P.F."/>
        </authorList>
    </citation>
    <scope>NUCLEOTIDE SEQUENCE</scope>
    <source>
        <strain evidence="1">PFS-001/15</strain>
        <tissue evidence="1">Leaf</tissue>
    </source>
</reference>
<evidence type="ECO:0000313" key="2">
    <source>
        <dbReference type="Proteomes" id="UP000712281"/>
    </source>
</evidence>
<proteinExistence type="predicted"/>
<name>A0A8S9J664_BRACR</name>
<accession>A0A8S9J664</accession>
<evidence type="ECO:0000313" key="1">
    <source>
        <dbReference type="EMBL" id="KAF2577535.1"/>
    </source>
</evidence>
<dbReference type="Proteomes" id="UP000712281">
    <property type="component" value="Unassembled WGS sequence"/>
</dbReference>
<gene>
    <name evidence="1" type="ORF">F2Q68_00000903</name>
</gene>
<sequence length="61" mass="6121">MGFEEHEAVLSGLCSGSGFMGFDLGSGSGPVYPIDVMSHDDVGIRGIQGGTVSNSVVGESS</sequence>
<organism evidence="1 2">
    <name type="scientific">Brassica cretica</name>
    <name type="common">Mustard</name>
    <dbReference type="NCBI Taxonomy" id="69181"/>
    <lineage>
        <taxon>Eukaryota</taxon>
        <taxon>Viridiplantae</taxon>
        <taxon>Streptophyta</taxon>
        <taxon>Embryophyta</taxon>
        <taxon>Tracheophyta</taxon>
        <taxon>Spermatophyta</taxon>
        <taxon>Magnoliopsida</taxon>
        <taxon>eudicotyledons</taxon>
        <taxon>Gunneridae</taxon>
        <taxon>Pentapetalae</taxon>
        <taxon>rosids</taxon>
        <taxon>malvids</taxon>
        <taxon>Brassicales</taxon>
        <taxon>Brassicaceae</taxon>
        <taxon>Brassiceae</taxon>
        <taxon>Brassica</taxon>
    </lineage>
</organism>
<comment type="caution">
    <text evidence="1">The sequence shown here is derived from an EMBL/GenBank/DDBJ whole genome shotgun (WGS) entry which is preliminary data.</text>
</comment>
<dbReference type="AlphaFoldDB" id="A0A8S9J664"/>
<dbReference type="EMBL" id="QGKW02001660">
    <property type="protein sequence ID" value="KAF2577535.1"/>
    <property type="molecule type" value="Genomic_DNA"/>
</dbReference>